<dbReference type="RefSeq" id="WP_167208816.1">
    <property type="nucleotide sequence ID" value="NZ_CP050063.1"/>
</dbReference>
<organism evidence="1 2">
    <name type="scientific">Spirosoma aureum</name>
    <dbReference type="NCBI Taxonomy" id="2692134"/>
    <lineage>
        <taxon>Bacteria</taxon>
        <taxon>Pseudomonadati</taxon>
        <taxon>Bacteroidota</taxon>
        <taxon>Cytophagia</taxon>
        <taxon>Cytophagales</taxon>
        <taxon>Cytophagaceae</taxon>
        <taxon>Spirosoma</taxon>
    </lineage>
</organism>
<dbReference type="AlphaFoldDB" id="A0A6G9AME9"/>
<dbReference type="EMBL" id="CP050063">
    <property type="protein sequence ID" value="QIP13588.1"/>
    <property type="molecule type" value="Genomic_DNA"/>
</dbReference>
<name>A0A6G9AME9_9BACT</name>
<dbReference type="Proteomes" id="UP000501802">
    <property type="component" value="Chromosome"/>
</dbReference>
<keyword evidence="2" id="KW-1185">Reference proteome</keyword>
<proteinExistence type="predicted"/>
<evidence type="ECO:0000313" key="2">
    <source>
        <dbReference type="Proteomes" id="UP000501802"/>
    </source>
</evidence>
<evidence type="ECO:0000313" key="1">
    <source>
        <dbReference type="EMBL" id="QIP13588.1"/>
    </source>
</evidence>
<accession>A0A6G9AME9</accession>
<gene>
    <name evidence="1" type="ORF">G8759_13625</name>
</gene>
<sequence length="114" mass="12378">MQNLSILVRTLCISVVIAGSSLLLSQCSPPSVGLEPTTAIDSELLKFAVAHHMKLAKQDLSTKPLLSFASPQAAKAYFKTNPNGLRLNLRKMPFKDKTLEKARLAQGVYYSSGT</sequence>
<protein>
    <submittedName>
        <fullName evidence="1">Uncharacterized protein</fullName>
    </submittedName>
</protein>
<reference evidence="1 2" key="1">
    <citation type="submission" date="2020-03" db="EMBL/GenBank/DDBJ databases">
        <authorList>
            <person name="Kim M.K."/>
        </authorList>
    </citation>
    <scope>NUCLEOTIDE SEQUENCE [LARGE SCALE GENOMIC DNA]</scope>
    <source>
        <strain evidence="1 2">BT328</strain>
    </source>
</reference>
<dbReference type="KEGG" id="spib:G8759_13625"/>